<evidence type="ECO:0000313" key="8">
    <source>
        <dbReference type="Proteomes" id="UP001344658"/>
    </source>
</evidence>
<name>A0ABU7PAL4_9ACTN</name>
<dbReference type="CDD" id="cd06109">
    <property type="entry name" value="BsCS-I_like"/>
    <property type="match status" value="1"/>
</dbReference>
<gene>
    <name evidence="7" type="ORF">V2S66_10190</name>
</gene>
<dbReference type="Gene3D" id="1.10.230.10">
    <property type="entry name" value="Cytochrome P450-Terp, domain 2"/>
    <property type="match status" value="1"/>
</dbReference>
<protein>
    <recommendedName>
        <fullName evidence="5">Citrate synthase</fullName>
    </recommendedName>
</protein>
<comment type="pathway">
    <text evidence="1">Carbohydrate metabolism; tricarboxylic acid cycle.</text>
</comment>
<keyword evidence="3 5" id="KW-0808">Transferase</keyword>
<evidence type="ECO:0000256" key="6">
    <source>
        <dbReference type="RuleBase" id="RU003406"/>
    </source>
</evidence>
<evidence type="ECO:0000256" key="2">
    <source>
        <dbReference type="ARBA" id="ARBA00010566"/>
    </source>
</evidence>
<evidence type="ECO:0000313" key="7">
    <source>
        <dbReference type="EMBL" id="MEE4542329.1"/>
    </source>
</evidence>
<accession>A0ABU7PAL4</accession>
<dbReference type="PANTHER" id="PTHR11739">
    <property type="entry name" value="CITRATE SYNTHASE"/>
    <property type="match status" value="1"/>
</dbReference>
<dbReference type="RefSeq" id="WP_330794261.1">
    <property type="nucleotide sequence ID" value="NZ_JAZEWV010000006.1"/>
</dbReference>
<proteinExistence type="inferred from homology"/>
<dbReference type="InterPro" id="IPR016143">
    <property type="entry name" value="Citrate_synth-like_sm_a-sub"/>
</dbReference>
<keyword evidence="8" id="KW-1185">Reference proteome</keyword>
<dbReference type="PANTHER" id="PTHR11739:SF23">
    <property type="entry name" value="CITRATE SYNTHASE 2-RELATED"/>
    <property type="match status" value="1"/>
</dbReference>
<dbReference type="Proteomes" id="UP001344658">
    <property type="component" value="Unassembled WGS sequence"/>
</dbReference>
<evidence type="ECO:0000256" key="3">
    <source>
        <dbReference type="ARBA" id="ARBA00022679"/>
    </source>
</evidence>
<dbReference type="EMBL" id="JAZEWV010000006">
    <property type="protein sequence ID" value="MEE4542329.1"/>
    <property type="molecule type" value="Genomic_DNA"/>
</dbReference>
<sequence>MPTTEHSDPTAPGAPIDVPRGLKGVVVTETSLGDVRGAEGFYHYREFSAVELAQTRTFEDVWYLMVHGALPDAAQRAAFAARTAALRRLPADVRDALPAVARSTALSGPLAGLRTALSLAGASAGFRPLYDIDPERRQADALAACALVPTLLTALHRLGRGLEPVEPRDDLPHAANYLYMLTGEEPDPARARAVERYLISTVDHGFNASTFTARVIASTGADLAACLVGAIGALSGPLHGGAPSRALDTLDAIGSPDRIDGWLRERVLAGDRIMGFGHPVYRTEDPRSRMLKGIARSFGGDLVDFAVRVEERAEAILAELKPGRDLHINVEFFAGVVMELCGLPRDMFTPTFAAARVVGWSANVLEQAEDSKIIRPAARYVGPPPGRPVPAA</sequence>
<dbReference type="InterPro" id="IPR019810">
    <property type="entry name" value="Citrate_synthase_AS"/>
</dbReference>
<dbReference type="PRINTS" id="PR00143">
    <property type="entry name" value="CITRTSNTHASE"/>
</dbReference>
<dbReference type="NCBIfam" id="NF009005">
    <property type="entry name" value="PRK12350.1"/>
    <property type="match status" value="1"/>
</dbReference>
<evidence type="ECO:0000256" key="4">
    <source>
        <dbReference type="ARBA" id="ARBA00049288"/>
    </source>
</evidence>
<dbReference type="InterPro" id="IPR024176">
    <property type="entry name" value="Citrate_synthase_bac-typ"/>
</dbReference>
<comment type="catalytic activity">
    <reaction evidence="4">
        <text>oxaloacetate + acetyl-CoA + H2O = citrate + CoA + H(+)</text>
        <dbReference type="Rhea" id="RHEA:16845"/>
        <dbReference type="ChEBI" id="CHEBI:15377"/>
        <dbReference type="ChEBI" id="CHEBI:15378"/>
        <dbReference type="ChEBI" id="CHEBI:16452"/>
        <dbReference type="ChEBI" id="CHEBI:16947"/>
        <dbReference type="ChEBI" id="CHEBI:57287"/>
        <dbReference type="ChEBI" id="CHEBI:57288"/>
        <dbReference type="EC" id="2.3.3.16"/>
    </reaction>
</comment>
<dbReference type="SUPFAM" id="SSF48256">
    <property type="entry name" value="Citrate synthase"/>
    <property type="match status" value="1"/>
</dbReference>
<dbReference type="PROSITE" id="PS00480">
    <property type="entry name" value="CITRATE_SYNTHASE"/>
    <property type="match status" value="1"/>
</dbReference>
<organism evidence="7 8">
    <name type="scientific">Actinacidiphila polyblastidii</name>
    <dbReference type="NCBI Taxonomy" id="3110430"/>
    <lineage>
        <taxon>Bacteria</taxon>
        <taxon>Bacillati</taxon>
        <taxon>Actinomycetota</taxon>
        <taxon>Actinomycetes</taxon>
        <taxon>Kitasatosporales</taxon>
        <taxon>Streptomycetaceae</taxon>
        <taxon>Actinacidiphila</taxon>
    </lineage>
</organism>
<dbReference type="PIRSF" id="PIRSF001369">
    <property type="entry name" value="Citrate_synth"/>
    <property type="match status" value="1"/>
</dbReference>
<evidence type="ECO:0000256" key="5">
    <source>
        <dbReference type="PIRNR" id="PIRNR001369"/>
    </source>
</evidence>
<dbReference type="InterPro" id="IPR036969">
    <property type="entry name" value="Citrate_synthase_sf"/>
</dbReference>
<dbReference type="InterPro" id="IPR016142">
    <property type="entry name" value="Citrate_synth-like_lrg_a-sub"/>
</dbReference>
<evidence type="ECO:0000256" key="1">
    <source>
        <dbReference type="ARBA" id="ARBA00005163"/>
    </source>
</evidence>
<dbReference type="Gene3D" id="1.10.580.10">
    <property type="entry name" value="Citrate Synthase, domain 1"/>
    <property type="match status" value="1"/>
</dbReference>
<comment type="similarity">
    <text evidence="2 5 6">Belongs to the citrate synthase family.</text>
</comment>
<dbReference type="Pfam" id="PF00285">
    <property type="entry name" value="Citrate_synt"/>
    <property type="match status" value="1"/>
</dbReference>
<reference evidence="7 8" key="1">
    <citation type="submission" date="2023-12" db="EMBL/GenBank/DDBJ databases">
        <title>Streptomyces sp. V4-01.</title>
        <authorList>
            <person name="Somphong A."/>
            <person name="Phongsopitanun W."/>
        </authorList>
    </citation>
    <scope>NUCLEOTIDE SEQUENCE [LARGE SCALE GENOMIC DNA]</scope>
    <source>
        <strain evidence="7 8">V4-01</strain>
    </source>
</reference>
<dbReference type="InterPro" id="IPR002020">
    <property type="entry name" value="Citrate_synthase"/>
</dbReference>
<comment type="caution">
    <text evidence="7">The sequence shown here is derived from an EMBL/GenBank/DDBJ whole genome shotgun (WGS) entry which is preliminary data.</text>
</comment>